<keyword evidence="4" id="KW-0788">Thiol protease</keyword>
<evidence type="ECO:0000256" key="4">
    <source>
        <dbReference type="ARBA" id="ARBA00022807"/>
    </source>
</evidence>
<feature type="domain" description="Cathepsin propeptide inhibitor" evidence="8">
    <location>
        <begin position="74"/>
        <end position="135"/>
    </location>
</feature>
<dbReference type="Pfam" id="PF00112">
    <property type="entry name" value="Peptidase_C1"/>
    <property type="match status" value="1"/>
</dbReference>
<dbReference type="Proteomes" id="UP001163046">
    <property type="component" value="Unassembled WGS sequence"/>
</dbReference>
<comment type="similarity">
    <text evidence="1">Belongs to the peptidase C1 family.</text>
</comment>
<keyword evidence="5" id="KW-0865">Zymogen</keyword>
<dbReference type="SMART" id="SM00848">
    <property type="entry name" value="Inhibitor_I29"/>
    <property type="match status" value="1"/>
</dbReference>
<keyword evidence="6" id="KW-1015">Disulfide bond</keyword>
<dbReference type="PANTHER" id="PTHR12411">
    <property type="entry name" value="CYSTEINE PROTEASE FAMILY C1-RELATED"/>
    <property type="match status" value="1"/>
</dbReference>
<gene>
    <name evidence="9" type="ORF">OS493_032657</name>
</gene>
<evidence type="ECO:0000256" key="6">
    <source>
        <dbReference type="ARBA" id="ARBA00023157"/>
    </source>
</evidence>
<dbReference type="GO" id="GO:0006508">
    <property type="term" value="P:proteolysis"/>
    <property type="evidence" value="ECO:0007669"/>
    <property type="project" value="UniProtKB-KW"/>
</dbReference>
<dbReference type="InterPro" id="IPR039417">
    <property type="entry name" value="Peptidase_C1A_papain-like"/>
</dbReference>
<keyword evidence="2" id="KW-0645">Protease</keyword>
<keyword evidence="10" id="KW-1185">Reference proteome</keyword>
<dbReference type="Gene3D" id="3.90.70.10">
    <property type="entry name" value="Cysteine proteinases"/>
    <property type="match status" value="1"/>
</dbReference>
<dbReference type="EMBL" id="MU827818">
    <property type="protein sequence ID" value="KAJ7323086.1"/>
    <property type="molecule type" value="Genomic_DNA"/>
</dbReference>
<evidence type="ECO:0000259" key="7">
    <source>
        <dbReference type="SMART" id="SM00645"/>
    </source>
</evidence>
<proteinExistence type="inferred from homology"/>
<organism evidence="9 10">
    <name type="scientific">Desmophyllum pertusum</name>
    <dbReference type="NCBI Taxonomy" id="174260"/>
    <lineage>
        <taxon>Eukaryota</taxon>
        <taxon>Metazoa</taxon>
        <taxon>Cnidaria</taxon>
        <taxon>Anthozoa</taxon>
        <taxon>Hexacorallia</taxon>
        <taxon>Scleractinia</taxon>
        <taxon>Caryophylliina</taxon>
        <taxon>Caryophylliidae</taxon>
        <taxon>Desmophyllum</taxon>
    </lineage>
</organism>
<dbReference type="InterPro" id="IPR000668">
    <property type="entry name" value="Peptidase_C1A_C"/>
</dbReference>
<evidence type="ECO:0000256" key="1">
    <source>
        <dbReference type="ARBA" id="ARBA00008455"/>
    </source>
</evidence>
<evidence type="ECO:0000313" key="10">
    <source>
        <dbReference type="Proteomes" id="UP001163046"/>
    </source>
</evidence>
<dbReference type="GO" id="GO:0008234">
    <property type="term" value="F:cysteine-type peptidase activity"/>
    <property type="evidence" value="ECO:0007669"/>
    <property type="project" value="UniProtKB-KW"/>
</dbReference>
<dbReference type="InterPro" id="IPR013128">
    <property type="entry name" value="Peptidase_C1A"/>
</dbReference>
<sequence length="286" mass="32857">MISSKYPSHLASATICTHQDWKFFSEVMQFYYTFSSFWFAYVLYILSIQGIDVSVSKSRVLHNETDDTTLRLMFKNFVQTHNKSYVNDPDEYSKRLAVFKESLVRHAKLNARELEMHGTAVYGINQFSDWTPEEFREFLRRGSQEDRDPLAYNFPIPTDCSCTLKLNFNEAPHNHDWRKEGKVTAVKNQGKCGSCWAFTATECVESQWAIAGNPVTQLSVQELISCSRKNGCNGGSTLGALDWLQRLNYTLVPASEFPYVDKETTCKNKSLNRARCEDQVWLSSPE</sequence>
<dbReference type="InterPro" id="IPR038765">
    <property type="entry name" value="Papain-like_cys_pep_sf"/>
</dbReference>
<dbReference type="OrthoDB" id="5961498at2759"/>
<evidence type="ECO:0000256" key="5">
    <source>
        <dbReference type="ARBA" id="ARBA00023145"/>
    </source>
</evidence>
<dbReference type="InterPro" id="IPR000169">
    <property type="entry name" value="Pept_cys_AS"/>
</dbReference>
<evidence type="ECO:0000256" key="3">
    <source>
        <dbReference type="ARBA" id="ARBA00022801"/>
    </source>
</evidence>
<dbReference type="Gene3D" id="1.10.287.2250">
    <property type="match status" value="1"/>
</dbReference>
<comment type="caution">
    <text evidence="9">The sequence shown here is derived from an EMBL/GenBank/DDBJ whole genome shotgun (WGS) entry which is preliminary data.</text>
</comment>
<dbReference type="InterPro" id="IPR013201">
    <property type="entry name" value="Prot_inhib_I29"/>
</dbReference>
<dbReference type="CDD" id="cd02248">
    <property type="entry name" value="Peptidase_C1A"/>
    <property type="match status" value="1"/>
</dbReference>
<reference evidence="9" key="1">
    <citation type="submission" date="2023-01" db="EMBL/GenBank/DDBJ databases">
        <title>Genome assembly of the deep-sea coral Lophelia pertusa.</title>
        <authorList>
            <person name="Herrera S."/>
            <person name="Cordes E."/>
        </authorList>
    </citation>
    <scope>NUCLEOTIDE SEQUENCE</scope>
    <source>
        <strain evidence="9">USNM1676648</strain>
        <tissue evidence="9">Polyp</tissue>
    </source>
</reference>
<evidence type="ECO:0000313" key="9">
    <source>
        <dbReference type="EMBL" id="KAJ7323086.1"/>
    </source>
</evidence>
<keyword evidence="3" id="KW-0378">Hydrolase</keyword>
<evidence type="ECO:0000259" key="8">
    <source>
        <dbReference type="SMART" id="SM00848"/>
    </source>
</evidence>
<evidence type="ECO:0000256" key="2">
    <source>
        <dbReference type="ARBA" id="ARBA00022670"/>
    </source>
</evidence>
<dbReference type="PROSITE" id="PS00139">
    <property type="entry name" value="THIOL_PROTEASE_CYS"/>
    <property type="match status" value="1"/>
</dbReference>
<name>A0A9X0CEL7_9CNID</name>
<accession>A0A9X0CEL7</accession>
<dbReference type="SUPFAM" id="SSF54001">
    <property type="entry name" value="Cysteine proteinases"/>
    <property type="match status" value="1"/>
</dbReference>
<dbReference type="SMART" id="SM00645">
    <property type="entry name" value="Pept_C1"/>
    <property type="match status" value="1"/>
</dbReference>
<protein>
    <submittedName>
        <fullName evidence="9">Uncharacterized protein</fullName>
    </submittedName>
</protein>
<dbReference type="AlphaFoldDB" id="A0A9X0CEL7"/>
<dbReference type="Pfam" id="PF08246">
    <property type="entry name" value="Inhibitor_I29"/>
    <property type="match status" value="1"/>
</dbReference>
<feature type="domain" description="Peptidase C1A papain C-terminal" evidence="7">
    <location>
        <begin position="171"/>
        <end position="286"/>
    </location>
</feature>